<dbReference type="GO" id="GO:0042158">
    <property type="term" value="P:lipoprotein biosynthetic process"/>
    <property type="evidence" value="ECO:0007669"/>
    <property type="project" value="InterPro"/>
</dbReference>
<dbReference type="GO" id="GO:0005886">
    <property type="term" value="C:plasma membrane"/>
    <property type="evidence" value="ECO:0007669"/>
    <property type="project" value="InterPro"/>
</dbReference>
<reference evidence="7 8" key="1">
    <citation type="submission" date="2020-04" db="EMBL/GenBank/DDBJ databases">
        <title>Perkinsus chesapeaki whole genome sequence.</title>
        <authorList>
            <person name="Bogema D.R."/>
        </authorList>
    </citation>
    <scope>NUCLEOTIDE SEQUENCE [LARGE SCALE GENOMIC DNA]</scope>
    <source>
        <strain evidence="7">ATCC PRA-425</strain>
    </source>
</reference>
<dbReference type="OrthoDB" id="435618at2759"/>
<keyword evidence="4 6" id="KW-1133">Transmembrane helix</keyword>
<evidence type="ECO:0000313" key="8">
    <source>
        <dbReference type="Proteomes" id="UP000591131"/>
    </source>
</evidence>
<dbReference type="Proteomes" id="UP000591131">
    <property type="component" value="Unassembled WGS sequence"/>
</dbReference>
<feature type="transmembrane region" description="Helical" evidence="6">
    <location>
        <begin position="49"/>
        <end position="68"/>
    </location>
</feature>
<feature type="transmembrane region" description="Helical" evidence="6">
    <location>
        <begin position="88"/>
        <end position="107"/>
    </location>
</feature>
<sequence length="264" mass="28811">MAITVEFVRPVLFTVCGVNVYSYGLCMALAFMVTYYLGQAEIARKHLKIDPSVLLVCAMVGGVVGARIHYALTWDHSALFALNTGLSFQGGLIGGIIATAVYTHYWCHESVGKMLDMLAPLLMLGHAIGKLGCFLSGDGCYGYPTDLPWAMSFPNGLVPTTIPVHPTPLYEIVTSGSVALVLWLRRKRDAPAWTQASDMLMLLGLTRFFVEDYRTYEPVEGFHISQYQMVAIGFVVAGAIIHYTLARPSSAAMNEGSSRSKVSK</sequence>
<feature type="transmembrane region" description="Helical" evidence="6">
    <location>
        <begin position="225"/>
        <end position="245"/>
    </location>
</feature>
<dbReference type="PANTHER" id="PTHR30589">
    <property type="entry name" value="PROLIPOPROTEIN DIACYLGLYCERYL TRANSFERASE"/>
    <property type="match status" value="1"/>
</dbReference>
<comment type="caution">
    <text evidence="7">The sequence shown here is derived from an EMBL/GenBank/DDBJ whole genome shotgun (WGS) entry which is preliminary data.</text>
</comment>
<keyword evidence="5 6" id="KW-0472">Membrane</keyword>
<protein>
    <recommendedName>
        <fullName evidence="9">Phosphatidylglycerol--prolipoprotein diacylglyceryl transferase</fullName>
    </recommendedName>
</protein>
<proteinExistence type="inferred from homology"/>
<evidence type="ECO:0000256" key="3">
    <source>
        <dbReference type="ARBA" id="ARBA00022692"/>
    </source>
</evidence>
<keyword evidence="1" id="KW-1003">Cell membrane</keyword>
<evidence type="ECO:0008006" key="9">
    <source>
        <dbReference type="Google" id="ProtNLM"/>
    </source>
</evidence>
<dbReference type="Pfam" id="PF01790">
    <property type="entry name" value="LGT"/>
    <property type="match status" value="1"/>
</dbReference>
<dbReference type="InterPro" id="IPR001640">
    <property type="entry name" value="Lgt"/>
</dbReference>
<dbReference type="EMBL" id="JAAPAO010000102">
    <property type="protein sequence ID" value="KAF4672675.1"/>
    <property type="molecule type" value="Genomic_DNA"/>
</dbReference>
<feature type="transmembrane region" description="Helical" evidence="6">
    <location>
        <begin position="20"/>
        <end position="37"/>
    </location>
</feature>
<name>A0A7J6MMA4_PERCH</name>
<evidence type="ECO:0000256" key="5">
    <source>
        <dbReference type="ARBA" id="ARBA00023136"/>
    </source>
</evidence>
<dbReference type="PANTHER" id="PTHR30589:SF0">
    <property type="entry name" value="PHOSPHATIDYLGLYCEROL--PROLIPOPROTEIN DIACYLGLYCERYL TRANSFERASE"/>
    <property type="match status" value="1"/>
</dbReference>
<evidence type="ECO:0000256" key="2">
    <source>
        <dbReference type="ARBA" id="ARBA00022679"/>
    </source>
</evidence>
<gene>
    <name evidence="7" type="ORF">FOL47_000228</name>
</gene>
<evidence type="ECO:0000313" key="7">
    <source>
        <dbReference type="EMBL" id="KAF4672675.1"/>
    </source>
</evidence>
<accession>A0A7J6MMA4</accession>
<keyword evidence="2" id="KW-0808">Transferase</keyword>
<dbReference type="HAMAP" id="MF_01147">
    <property type="entry name" value="Lgt"/>
    <property type="match status" value="1"/>
</dbReference>
<keyword evidence="8" id="KW-1185">Reference proteome</keyword>
<dbReference type="GO" id="GO:0008961">
    <property type="term" value="F:phosphatidylglycerol-prolipoprotein diacylglyceryl transferase activity"/>
    <property type="evidence" value="ECO:0007669"/>
    <property type="project" value="InterPro"/>
</dbReference>
<organism evidence="7 8">
    <name type="scientific">Perkinsus chesapeaki</name>
    <name type="common">Clam parasite</name>
    <name type="synonym">Perkinsus andrewsi</name>
    <dbReference type="NCBI Taxonomy" id="330153"/>
    <lineage>
        <taxon>Eukaryota</taxon>
        <taxon>Sar</taxon>
        <taxon>Alveolata</taxon>
        <taxon>Perkinsozoa</taxon>
        <taxon>Perkinsea</taxon>
        <taxon>Perkinsida</taxon>
        <taxon>Perkinsidae</taxon>
        <taxon>Perkinsus</taxon>
    </lineage>
</organism>
<evidence type="ECO:0000256" key="1">
    <source>
        <dbReference type="ARBA" id="ARBA00022475"/>
    </source>
</evidence>
<evidence type="ECO:0000256" key="4">
    <source>
        <dbReference type="ARBA" id="ARBA00022989"/>
    </source>
</evidence>
<keyword evidence="3 6" id="KW-0812">Transmembrane</keyword>
<dbReference type="AlphaFoldDB" id="A0A7J6MMA4"/>
<evidence type="ECO:0000256" key="6">
    <source>
        <dbReference type="SAM" id="Phobius"/>
    </source>
</evidence>